<dbReference type="AlphaFoldDB" id="A0A1X6WV83"/>
<keyword evidence="2 3" id="KW-0690">Ribosome biogenesis</keyword>
<dbReference type="CDD" id="cd01734">
    <property type="entry name" value="YlxS_C"/>
    <property type="match status" value="1"/>
</dbReference>
<dbReference type="InterPro" id="IPR003728">
    <property type="entry name" value="Ribosome_maturation_RimP"/>
</dbReference>
<dbReference type="InterPro" id="IPR028998">
    <property type="entry name" value="RimP_C"/>
</dbReference>
<dbReference type="HAMAP" id="MF_01077">
    <property type="entry name" value="RimP"/>
    <property type="match status" value="1"/>
</dbReference>
<comment type="similarity">
    <text evidence="3">Belongs to the RimP family.</text>
</comment>
<dbReference type="InterPro" id="IPR028989">
    <property type="entry name" value="RimP_N"/>
</dbReference>
<gene>
    <name evidence="3" type="primary">rimP</name>
    <name evidence="6" type="ORF">FM110_03180</name>
</gene>
<feature type="compositionally biased region" description="Low complexity" evidence="4">
    <location>
        <begin position="141"/>
        <end position="155"/>
    </location>
</feature>
<feature type="region of interest" description="Disordered" evidence="4">
    <location>
        <begin position="134"/>
        <end position="158"/>
    </location>
</feature>
<comment type="function">
    <text evidence="3">Required for maturation of 30S ribosomal subunits.</text>
</comment>
<dbReference type="RefSeq" id="WP_087102587.1">
    <property type="nucleotide sequence ID" value="NZ_FWFG01000027.1"/>
</dbReference>
<sequence>MTVAPETVENLRSALAPLVASVDLMCEDVTVRSAGGRTVVTVVVDLPEDRTGSADLDTVAEASRLISDRLDADESFLDGAAYELEVTTPGAERTLTEPRHFRRARGRLARIRTAAGEDLVARVLAVSDDDVLTLRPEDAPGSKPRARRGGPAAPRELPTAEVASAKVLIEFTAPAELPDVDGDATHDDPTEEG</sequence>
<feature type="compositionally biased region" description="Basic and acidic residues" evidence="4">
    <location>
        <begin position="183"/>
        <end position="193"/>
    </location>
</feature>
<dbReference type="OrthoDB" id="9805006at2"/>
<feature type="domain" description="Ribosome maturation factor RimP N-terminal" evidence="5">
    <location>
        <begin position="15"/>
        <end position="92"/>
    </location>
</feature>
<dbReference type="Gene3D" id="3.30.300.70">
    <property type="entry name" value="RimP-like superfamily, N-terminal"/>
    <property type="match status" value="1"/>
</dbReference>
<protein>
    <recommendedName>
        <fullName evidence="3">Ribosome maturation factor RimP</fullName>
    </recommendedName>
</protein>
<evidence type="ECO:0000256" key="1">
    <source>
        <dbReference type="ARBA" id="ARBA00022490"/>
    </source>
</evidence>
<dbReference type="PANTHER" id="PTHR33867:SF1">
    <property type="entry name" value="RIBOSOME MATURATION FACTOR RIMP"/>
    <property type="match status" value="1"/>
</dbReference>
<dbReference type="GO" id="GO:0006412">
    <property type="term" value="P:translation"/>
    <property type="evidence" value="ECO:0007669"/>
    <property type="project" value="TreeGrafter"/>
</dbReference>
<dbReference type="InterPro" id="IPR035956">
    <property type="entry name" value="RimP_N_sf"/>
</dbReference>
<dbReference type="SUPFAM" id="SSF75420">
    <property type="entry name" value="YhbC-like, N-terminal domain"/>
    <property type="match status" value="1"/>
</dbReference>
<evidence type="ECO:0000259" key="5">
    <source>
        <dbReference type="Pfam" id="PF02576"/>
    </source>
</evidence>
<keyword evidence="7" id="KW-1185">Reference proteome</keyword>
<comment type="subcellular location">
    <subcellularLocation>
        <location evidence="3">Cytoplasm</location>
    </subcellularLocation>
</comment>
<dbReference type="EMBL" id="FWFG01000027">
    <property type="protein sequence ID" value="SLM89179.1"/>
    <property type="molecule type" value="Genomic_DNA"/>
</dbReference>
<dbReference type="PANTHER" id="PTHR33867">
    <property type="entry name" value="RIBOSOME MATURATION FACTOR RIMP"/>
    <property type="match status" value="1"/>
</dbReference>
<evidence type="ECO:0000313" key="6">
    <source>
        <dbReference type="EMBL" id="SLM89179.1"/>
    </source>
</evidence>
<accession>A0A1X6WV83</accession>
<keyword evidence="1 3" id="KW-0963">Cytoplasm</keyword>
<evidence type="ECO:0000256" key="2">
    <source>
        <dbReference type="ARBA" id="ARBA00022517"/>
    </source>
</evidence>
<dbReference type="Pfam" id="PF02576">
    <property type="entry name" value="RimP_N"/>
    <property type="match status" value="1"/>
</dbReference>
<name>A0A1X6WV83_9MICO</name>
<evidence type="ECO:0000256" key="4">
    <source>
        <dbReference type="SAM" id="MobiDB-lite"/>
    </source>
</evidence>
<dbReference type="Proteomes" id="UP000195981">
    <property type="component" value="Unassembled WGS sequence"/>
</dbReference>
<organism evidence="6 7">
    <name type="scientific">Brachybacterium nesterenkovii</name>
    <dbReference type="NCBI Taxonomy" id="47847"/>
    <lineage>
        <taxon>Bacteria</taxon>
        <taxon>Bacillati</taxon>
        <taxon>Actinomycetota</taxon>
        <taxon>Actinomycetes</taxon>
        <taxon>Micrococcales</taxon>
        <taxon>Dermabacteraceae</taxon>
        <taxon>Brachybacterium</taxon>
    </lineage>
</organism>
<proteinExistence type="inferred from homology"/>
<dbReference type="GO" id="GO:0000028">
    <property type="term" value="P:ribosomal small subunit assembly"/>
    <property type="evidence" value="ECO:0007669"/>
    <property type="project" value="TreeGrafter"/>
</dbReference>
<dbReference type="GO" id="GO:0005829">
    <property type="term" value="C:cytosol"/>
    <property type="evidence" value="ECO:0007669"/>
    <property type="project" value="TreeGrafter"/>
</dbReference>
<evidence type="ECO:0000256" key="3">
    <source>
        <dbReference type="HAMAP-Rule" id="MF_01077"/>
    </source>
</evidence>
<reference evidence="6 7" key="1">
    <citation type="submission" date="2017-02" db="EMBL/GenBank/DDBJ databases">
        <authorList>
            <person name="Peterson S.W."/>
        </authorList>
    </citation>
    <scope>NUCLEOTIDE SEQUENCE [LARGE SCALE GENOMIC DNA]</scope>
    <source>
        <strain evidence="6 7">CIP104813</strain>
    </source>
</reference>
<feature type="region of interest" description="Disordered" evidence="4">
    <location>
        <begin position="173"/>
        <end position="193"/>
    </location>
</feature>
<evidence type="ECO:0000313" key="7">
    <source>
        <dbReference type="Proteomes" id="UP000195981"/>
    </source>
</evidence>